<reference evidence="1" key="1">
    <citation type="submission" date="2024-03" db="EMBL/GenBank/DDBJ databases">
        <title>Whole genome sequecning of epiphytes from Marcgravia umbellata leaves.</title>
        <authorList>
            <person name="Kumar G."/>
            <person name="Savka M.A."/>
        </authorList>
    </citation>
    <scope>NUCLEOTIDE SEQUENCE</scope>
    <source>
        <strain evidence="1">RIT_BL5</strain>
    </source>
</reference>
<name>A0ACC6P6V8_9BACL</name>
<organism evidence="1 2">
    <name type="scientific">Saccharibacillus sacchari</name>
    <dbReference type="NCBI Taxonomy" id="456493"/>
    <lineage>
        <taxon>Bacteria</taxon>
        <taxon>Bacillati</taxon>
        <taxon>Bacillota</taxon>
        <taxon>Bacilli</taxon>
        <taxon>Bacillales</taxon>
        <taxon>Paenibacillaceae</taxon>
        <taxon>Saccharibacillus</taxon>
    </lineage>
</organism>
<protein>
    <submittedName>
        <fullName evidence="1">Alpha/beta fold hydrolase</fullName>
    </submittedName>
</protein>
<accession>A0ACC6P6V8</accession>
<keyword evidence="1" id="KW-0378">Hydrolase</keyword>
<keyword evidence="2" id="KW-1185">Reference proteome</keyword>
<proteinExistence type="predicted"/>
<gene>
    <name evidence="1" type="ORF">WKI47_01860</name>
</gene>
<dbReference type="EMBL" id="JBBKAR010000003">
    <property type="protein sequence ID" value="MEJ8302655.1"/>
    <property type="molecule type" value="Genomic_DNA"/>
</dbReference>
<evidence type="ECO:0000313" key="2">
    <source>
        <dbReference type="Proteomes" id="UP001380953"/>
    </source>
</evidence>
<evidence type="ECO:0000313" key="1">
    <source>
        <dbReference type="EMBL" id="MEJ8302655.1"/>
    </source>
</evidence>
<dbReference type="Proteomes" id="UP001380953">
    <property type="component" value="Unassembled WGS sequence"/>
</dbReference>
<sequence length="1849" mass="210174">MIEHLTMKEIVEGIKSGTFSPEEGMEYIKRLKKKQKSHKSLDEKPLIWFQSNQKAKHRSNSLLNVTAPIIILDNNPQFYRSMLAIISEKKEPSTLYWVKNENDFLQKSNTEFTANLLSVSHINHLFEALISSVESKLIFLMKWRGFSGEEKLDKQPQILELFTLVQTWMRNYHEKSLHILIVNENTGENVDPYFKAIGGFARSVKKESPNVFIQTCDIQYMERKKWHEKSEIYREILNELSVSEDTEITYSNERRMIHEIQEIETPSIVERNDENKPGAIVITGGAGSIGFTITQHLAKKTKDPLVLTGRSEKNEHVEKMLQTLKNLGSDAVYIQADITKKAEVTDLINMTKQKFQSVKGVIHAAGIIEDGLLVNKTIDSFHAVLKPKIDGTIYLDEATLEEPIEYFLMFSSITGKMGNVGQCDYAYANSFLDYYSNYRKEQKRPGRTVSISWPLWKEGGMNLDDRKSAYIYEKTGMEEFSAATGQYVFEAALNSSYHELIALGGDFEKIRSWLEYEQKGQTKESLKSDHNAAQKVPRHNKTPLREHEGIQPTSLKESLSKQVLLIAADIIKIDPRELEDEVSLSEYGYDSIAFVELANRINESFYVEISPTLFYGTPTLLSIIESVMQGIKESDYSFIQEHKETYEENVLEKERDSGLHSEQQIDSTDSPINFQKDICKLAAEVIGLNIKEIDLDTSLTEYGYDSITFVELASQISTFFNIDINPTLFYGTPTIDSISAHLLKEYPLTVHAFYETVDNKEDLQTIDAQEEEQSVQKAERDDIPAKKPHDLKSLKSSIGIDPIKESYLKEPIAIIGMSGVFPNSQDTEELWDNIFNSRDMISEIPQDRWDWKEYYGNPQTETGKTNIKWGGFMREIDKFDPHFFGISGRDAEMMDPQERIVLEQAWKAIENAGYDAKRLSGSNTGVFLGVCTSDYKELLIENGIPTAVSQWALTNRISYLLNLHGPSEPVDTACSSSLVAIHRGIEAIYSGQSDMVLAGGINVMVSPNPYIMQSKAGMLSEDGRCKTFDREANGYVRGEGVGVLVLKRLSKAEEDKDPIHAVIRSSAINHGGRATSFTAPNPNAQAEVIIKAYEQADIDPETVTYIEAHGTGTNLGDPIEIDALKKAFKHLYEGKGKAFSEFPHIKIGSLKTNMGHLEAAAGVAGIIKVVLGMKNKKIPATLHYKVSNPYIQLEGTPFAINADVSDWEVDIENSLPRRAGVSSFGIGGVNSHIVLEEYEVKEKEVESLDEHFIFVLSAREKNLLKEYAHSFLGFLDLEKLNDRASLRRLTYTLQTGRSAMEHRLAFLVSDAQDLRQKLEMFYKDDENEEIIYGHSFKQDKIGLRDLIGGPEGADFVQSLIKNKKMDKICKLWASGFFIDWDTLYDRKIQKVPLPTYPFARERYWIPQTPNIKKSFAEVQYSPSYSNEKEILLNQHEEQQQKNSLNLQAVDLKDKVIDIIADILKEDRGWVNLESEMDELGFDSITLTELSNRINREFPVNITMDLFFKYKPLSRFITYLIEETKLEPLEQNTIIESNEFENSLHSLTKETRGISTGKLEILEAGKYSSEKFLEKWANIRAKGGIETESFSLVKEHMLEEEKDKPKMLHLLIENLEGEKIETVIIGKGAPLLLITGFALTAPQFTYQIEAWSTKYQLIIMHLPGCGLSVGKTDLTPEGIARKFAYVLEKIGVNDPVHIVSSSWGGLVGQWLAKEYPEKIASLIIVGGFYRIIKDMDIKDKLEMDFKQIGYHDRFEIIEKSHQINPSISVYFDYIYEELTTEDILQEICIPTLIVHGEKDSIVEDDQVNQLLLKLPKAEDHEIKDSGHAPFITHPQEFNELVEQFIKRTLD</sequence>
<comment type="caution">
    <text evidence="1">The sequence shown here is derived from an EMBL/GenBank/DDBJ whole genome shotgun (WGS) entry which is preliminary data.</text>
</comment>